<reference evidence="5" key="1">
    <citation type="journal article" date="2021" name="PeerJ">
        <title>Extensive microbial diversity within the chicken gut microbiome revealed by metagenomics and culture.</title>
        <authorList>
            <person name="Gilroy R."/>
            <person name="Ravi A."/>
            <person name="Getino M."/>
            <person name="Pursley I."/>
            <person name="Horton D.L."/>
            <person name="Alikhan N.F."/>
            <person name="Baker D."/>
            <person name="Gharbi K."/>
            <person name="Hall N."/>
            <person name="Watson M."/>
            <person name="Adriaenssens E.M."/>
            <person name="Foster-Nyarko E."/>
            <person name="Jarju S."/>
            <person name="Secka A."/>
            <person name="Antonio M."/>
            <person name="Oren A."/>
            <person name="Chaudhuri R.R."/>
            <person name="La Ragione R."/>
            <person name="Hildebrand F."/>
            <person name="Pallen M.J."/>
        </authorList>
    </citation>
    <scope>NUCLEOTIDE SEQUENCE</scope>
    <source>
        <strain evidence="5">1647</strain>
    </source>
</reference>
<organism evidence="5 6">
    <name type="scientific">Brachybacterium paraconglomeratum</name>
    <dbReference type="NCBI Taxonomy" id="173362"/>
    <lineage>
        <taxon>Bacteria</taxon>
        <taxon>Bacillati</taxon>
        <taxon>Actinomycetota</taxon>
        <taxon>Actinomycetes</taxon>
        <taxon>Micrococcales</taxon>
        <taxon>Dermabacteraceae</taxon>
        <taxon>Brachybacterium</taxon>
    </lineage>
</organism>
<comment type="caution">
    <text evidence="5">The sequence shown here is derived from an EMBL/GenBank/DDBJ whole genome shotgun (WGS) entry which is preliminary data.</text>
</comment>
<keyword evidence="1" id="KW-0677">Repeat</keyword>
<dbReference type="PROSITE" id="PS50297">
    <property type="entry name" value="ANK_REP_REGION"/>
    <property type="match status" value="1"/>
</dbReference>
<evidence type="ECO:0000256" key="2">
    <source>
        <dbReference type="ARBA" id="ARBA00023043"/>
    </source>
</evidence>
<gene>
    <name evidence="5" type="ORF">K8W24_12440</name>
</gene>
<feature type="repeat" description="ANK" evidence="3">
    <location>
        <begin position="256"/>
        <end position="288"/>
    </location>
</feature>
<dbReference type="PANTHER" id="PTHR24189">
    <property type="entry name" value="MYOTROPHIN"/>
    <property type="match status" value="1"/>
</dbReference>
<feature type="compositionally biased region" description="Basic residues" evidence="4">
    <location>
        <begin position="337"/>
        <end position="348"/>
    </location>
</feature>
<reference evidence="5" key="2">
    <citation type="submission" date="2021-09" db="EMBL/GenBank/DDBJ databases">
        <authorList>
            <person name="Gilroy R."/>
        </authorList>
    </citation>
    <scope>NUCLEOTIDE SEQUENCE</scope>
    <source>
        <strain evidence="5">1647</strain>
    </source>
</reference>
<dbReference type="Pfam" id="PF12796">
    <property type="entry name" value="Ank_2"/>
    <property type="match status" value="1"/>
</dbReference>
<dbReference type="PANTHER" id="PTHR24189:SF50">
    <property type="entry name" value="ANKYRIN REPEAT AND SOCS BOX PROTEIN 2"/>
    <property type="match status" value="1"/>
</dbReference>
<keyword evidence="2 3" id="KW-0040">ANK repeat</keyword>
<feature type="non-terminal residue" evidence="5">
    <location>
        <position position="528"/>
    </location>
</feature>
<evidence type="ECO:0000256" key="1">
    <source>
        <dbReference type="ARBA" id="ARBA00022737"/>
    </source>
</evidence>
<name>A0A921GSU1_9MICO</name>
<evidence type="ECO:0000313" key="5">
    <source>
        <dbReference type="EMBL" id="HJF50578.1"/>
    </source>
</evidence>
<proteinExistence type="predicted"/>
<dbReference type="PROSITE" id="PS50088">
    <property type="entry name" value="ANK_REPEAT"/>
    <property type="match status" value="1"/>
</dbReference>
<protein>
    <submittedName>
        <fullName evidence="5">Ankyrin repeat domain-containing protein</fullName>
    </submittedName>
</protein>
<dbReference type="Gene3D" id="1.25.40.20">
    <property type="entry name" value="Ankyrin repeat-containing domain"/>
    <property type="match status" value="1"/>
</dbReference>
<dbReference type="InterPro" id="IPR036770">
    <property type="entry name" value="Ankyrin_rpt-contain_sf"/>
</dbReference>
<evidence type="ECO:0000313" key="6">
    <source>
        <dbReference type="Proteomes" id="UP000775129"/>
    </source>
</evidence>
<sequence>MLSNEARRAGLTEPVDGEGILHGWRSEERTLLVRRAETGIEVVEPTRSARPVRATFSEVVDAEVFFLISLGVLEKEIRRLVNSWKKSPSSAERVLRTPGGHMVVTSLHRTEFASVVDARRFAAYLEIRRDARFPQDRLLTDIYLPERFARFSKETWTVAELPEVFATRPIDAVPHKGKSKYSYLPLLGNELLGSSWRQPEGLEIAQWLIDHGADVNFIGGYANKQTALIEHHRHPEMLTLLLDNGANVDPPPGRGTVKSALHRAAQWGYPEPVRILLTAGSDPDIGDGYSARTPLDLFVFGIDEYLSQRHAVETARLLIAASERKTPQTDAAAHLRSMARRQQHRAAKSRQEEASETADAETSEPRSTPDHLVSNLAEQTKLYDDLMEMLGVEPPEPVRLLAPGEPITVRGTTWREQKRELWDMLVPDGGAAESAQGEVIRIAGRVGYETLHNGGGNWGRDFRLMLDNYLRLVQTGTPVEAATLEDCRNAASRLRGGRLDEAAVEILDRGAVEWALANPVRVPLEPPP</sequence>
<dbReference type="AlphaFoldDB" id="A0A921GSU1"/>
<dbReference type="InterPro" id="IPR002110">
    <property type="entry name" value="Ankyrin_rpt"/>
</dbReference>
<evidence type="ECO:0000256" key="4">
    <source>
        <dbReference type="SAM" id="MobiDB-lite"/>
    </source>
</evidence>
<accession>A0A921GSU1</accession>
<evidence type="ECO:0000256" key="3">
    <source>
        <dbReference type="PROSITE-ProRule" id="PRU00023"/>
    </source>
</evidence>
<dbReference type="EMBL" id="DYWO01000374">
    <property type="protein sequence ID" value="HJF50578.1"/>
    <property type="molecule type" value="Genomic_DNA"/>
</dbReference>
<dbReference type="Proteomes" id="UP000775129">
    <property type="component" value="Unassembled WGS sequence"/>
</dbReference>
<feature type="region of interest" description="Disordered" evidence="4">
    <location>
        <begin position="325"/>
        <end position="373"/>
    </location>
</feature>
<dbReference type="InterPro" id="IPR050745">
    <property type="entry name" value="Multifunctional_regulatory"/>
</dbReference>
<dbReference type="SUPFAM" id="SSF48403">
    <property type="entry name" value="Ankyrin repeat"/>
    <property type="match status" value="1"/>
</dbReference>